<dbReference type="PROSITE" id="PS51918">
    <property type="entry name" value="RADICAL_SAM"/>
    <property type="match status" value="1"/>
</dbReference>
<evidence type="ECO:0000259" key="6">
    <source>
        <dbReference type="PROSITE" id="PS51918"/>
    </source>
</evidence>
<evidence type="ECO:0000313" key="8">
    <source>
        <dbReference type="Proteomes" id="UP001209229"/>
    </source>
</evidence>
<protein>
    <submittedName>
        <fullName evidence="7">Radical SAM protein</fullName>
    </submittedName>
</protein>
<dbReference type="Gene3D" id="3.20.20.70">
    <property type="entry name" value="Aldolase class I"/>
    <property type="match status" value="1"/>
</dbReference>
<keyword evidence="5" id="KW-0411">Iron-sulfur</keyword>
<name>A0AAE3M3B2_9BACT</name>
<feature type="domain" description="Radical SAM core" evidence="6">
    <location>
        <begin position="343"/>
        <end position="567"/>
    </location>
</feature>
<sequence length="732" mass="83678">MNQKVLLVTPPFTQLNTPYPATAYLKGFFDYKKIASTQIDLGLDVLLKIFSKNGLAHIFEESSKKKETFSENAQRIFSLQKHYINTIEDSISFLQGKNEMLAHTICNESFLPQASRFNQLDELDWAFGNMGIRDKARHLCTLFLEDLCDFIVECIDPHFGFSRYAERISSSAFSFDPIYNELNKQNSLISEIQNNLLSEYIDKEKPSLIAFSVPFPGNLFAALKCGQFIKLKYPEIKICIGGGYPNTELRSLSDPRIFEFIDFITLDDGETPLLNLIEYLNGERPLEKLKRTLLSSEDKVYYIDESETEDFSFKNDVAPNYSGLRINDYISVIEIINPMHRLWSDGFWNKLTMAHGCYWAKCTFCDTSLDYIKRYEPVSAEVLCNKVEEIIKQTGNSGFHFVDEAAPPALMVAFAKEVLKRGLNIAWWTNIRFEKQFTFDVCRLLKASGCIAVSGGLEVASERILKLINKGVSISTVAEACYNFTSAGILTHAYLMYGFPTQTQQETIDSLEVVRQLFENSILQSGYWHQFAMTAHSPVGQNPENFNVKAVNKSIHPFANNDLEHIDNKGAKHELFSEGLKKSLYNFMHDIGFDLPLQDWFDFKVPPTNIAPDFIYNTLQQSITDKHKNSSKILWINSIPEIKYYTKKKKGKTTPMAEITIHLKNDVISLNVKENTANWIINITEQCQVNNKNTLTYNDLINSFELEKLGDFNVFSNGYAFNQLRECGLLIL</sequence>
<accession>A0AAE3M3B2</accession>
<keyword evidence="3" id="KW-0479">Metal-binding</keyword>
<dbReference type="InterPro" id="IPR006638">
    <property type="entry name" value="Elp3/MiaA/NifB-like_rSAM"/>
</dbReference>
<comment type="caution">
    <text evidence="7">The sequence shown here is derived from an EMBL/GenBank/DDBJ whole genome shotgun (WGS) entry which is preliminary data.</text>
</comment>
<evidence type="ECO:0000256" key="4">
    <source>
        <dbReference type="ARBA" id="ARBA00023004"/>
    </source>
</evidence>
<evidence type="ECO:0000256" key="1">
    <source>
        <dbReference type="ARBA" id="ARBA00001966"/>
    </source>
</evidence>
<dbReference type="SUPFAM" id="SSF102114">
    <property type="entry name" value="Radical SAM enzymes"/>
    <property type="match status" value="1"/>
</dbReference>
<organism evidence="7 8">
    <name type="scientific">Plebeiibacterium sediminum</name>
    <dbReference type="NCBI Taxonomy" id="2992112"/>
    <lineage>
        <taxon>Bacteria</taxon>
        <taxon>Pseudomonadati</taxon>
        <taxon>Bacteroidota</taxon>
        <taxon>Bacteroidia</taxon>
        <taxon>Marinilabiliales</taxon>
        <taxon>Marinilabiliaceae</taxon>
        <taxon>Plebeiibacterium</taxon>
    </lineage>
</organism>
<dbReference type="Proteomes" id="UP001209229">
    <property type="component" value="Unassembled WGS sequence"/>
</dbReference>
<comment type="cofactor">
    <cofactor evidence="1">
        <name>[4Fe-4S] cluster</name>
        <dbReference type="ChEBI" id="CHEBI:49883"/>
    </cofactor>
</comment>
<reference evidence="7" key="1">
    <citation type="submission" date="2022-10" db="EMBL/GenBank/DDBJ databases">
        <authorList>
            <person name="Yu W.X."/>
        </authorList>
    </citation>
    <scope>NUCLEOTIDE SEQUENCE</scope>
    <source>
        <strain evidence="7">AAT</strain>
    </source>
</reference>
<gene>
    <name evidence="7" type="ORF">OM075_07955</name>
</gene>
<dbReference type="PANTHER" id="PTHR43409">
    <property type="entry name" value="ANAEROBIC MAGNESIUM-PROTOPORPHYRIN IX MONOMETHYL ESTER CYCLASE-RELATED"/>
    <property type="match status" value="1"/>
</dbReference>
<dbReference type="SFLD" id="SFLDG01082">
    <property type="entry name" value="B12-binding_domain_containing"/>
    <property type="match status" value="1"/>
</dbReference>
<keyword evidence="2" id="KW-0949">S-adenosyl-L-methionine</keyword>
<dbReference type="AlphaFoldDB" id="A0AAE3M3B2"/>
<dbReference type="SFLD" id="SFLDS00029">
    <property type="entry name" value="Radical_SAM"/>
    <property type="match status" value="1"/>
</dbReference>
<dbReference type="InterPro" id="IPR058240">
    <property type="entry name" value="rSAM_sf"/>
</dbReference>
<evidence type="ECO:0000256" key="5">
    <source>
        <dbReference type="ARBA" id="ARBA00023014"/>
    </source>
</evidence>
<evidence type="ECO:0000256" key="2">
    <source>
        <dbReference type="ARBA" id="ARBA00022691"/>
    </source>
</evidence>
<dbReference type="Pfam" id="PF04055">
    <property type="entry name" value="Radical_SAM"/>
    <property type="match status" value="1"/>
</dbReference>
<dbReference type="PANTHER" id="PTHR43409:SF7">
    <property type="entry name" value="BLL1977 PROTEIN"/>
    <property type="match status" value="1"/>
</dbReference>
<proteinExistence type="predicted"/>
<dbReference type="InterPro" id="IPR051198">
    <property type="entry name" value="BchE-like"/>
</dbReference>
<evidence type="ECO:0000256" key="3">
    <source>
        <dbReference type="ARBA" id="ARBA00022723"/>
    </source>
</evidence>
<dbReference type="InterPro" id="IPR007197">
    <property type="entry name" value="rSAM"/>
</dbReference>
<dbReference type="SMART" id="SM00729">
    <property type="entry name" value="Elp3"/>
    <property type="match status" value="1"/>
</dbReference>
<keyword evidence="4" id="KW-0408">Iron</keyword>
<dbReference type="EMBL" id="JAPDPJ010000013">
    <property type="protein sequence ID" value="MCW3786397.1"/>
    <property type="molecule type" value="Genomic_DNA"/>
</dbReference>
<dbReference type="GO" id="GO:0046872">
    <property type="term" value="F:metal ion binding"/>
    <property type="evidence" value="ECO:0007669"/>
    <property type="project" value="UniProtKB-KW"/>
</dbReference>
<dbReference type="GO" id="GO:0005829">
    <property type="term" value="C:cytosol"/>
    <property type="evidence" value="ECO:0007669"/>
    <property type="project" value="TreeGrafter"/>
</dbReference>
<dbReference type="InterPro" id="IPR013785">
    <property type="entry name" value="Aldolase_TIM"/>
</dbReference>
<dbReference type="GO" id="GO:0003824">
    <property type="term" value="F:catalytic activity"/>
    <property type="evidence" value="ECO:0007669"/>
    <property type="project" value="InterPro"/>
</dbReference>
<dbReference type="GO" id="GO:0051536">
    <property type="term" value="F:iron-sulfur cluster binding"/>
    <property type="evidence" value="ECO:0007669"/>
    <property type="project" value="UniProtKB-KW"/>
</dbReference>
<evidence type="ECO:0000313" key="7">
    <source>
        <dbReference type="EMBL" id="MCW3786397.1"/>
    </source>
</evidence>
<keyword evidence="8" id="KW-1185">Reference proteome</keyword>